<dbReference type="PhylomeDB" id="A0A0G4FNL4"/>
<protein>
    <recommendedName>
        <fullName evidence="7">CobW C-terminal domain-containing protein</fullName>
    </recommendedName>
</protein>
<dbReference type="GO" id="GO:0000166">
    <property type="term" value="F:nucleotide binding"/>
    <property type="evidence" value="ECO:0007669"/>
    <property type="project" value="UniProtKB-KW"/>
</dbReference>
<evidence type="ECO:0000313" key="8">
    <source>
        <dbReference type="EMBL" id="CEM15216.1"/>
    </source>
</evidence>
<feature type="region of interest" description="Disordered" evidence="6">
    <location>
        <begin position="554"/>
        <end position="578"/>
    </location>
</feature>
<dbReference type="PANTHER" id="PTHR43603:SF1">
    <property type="entry name" value="ZINC-REGULATED GTPASE METALLOPROTEIN ACTIVATOR 1"/>
    <property type="match status" value="1"/>
</dbReference>
<proteinExistence type="inferred from homology"/>
<dbReference type="Pfam" id="PF07683">
    <property type="entry name" value="CobW_C"/>
    <property type="match status" value="1"/>
</dbReference>
<dbReference type="Gene3D" id="3.30.1220.10">
    <property type="entry name" value="CobW-like, C-terminal domain"/>
    <property type="match status" value="1"/>
</dbReference>
<accession>A0A0G4FNL4</accession>
<dbReference type="SUPFAM" id="SSF52540">
    <property type="entry name" value="P-loop containing nucleoside triphosphate hydrolases"/>
    <property type="match status" value="1"/>
</dbReference>
<evidence type="ECO:0000256" key="6">
    <source>
        <dbReference type="SAM" id="MobiDB-lite"/>
    </source>
</evidence>
<dbReference type="CDD" id="cd03112">
    <property type="entry name" value="CobW-like"/>
    <property type="match status" value="1"/>
</dbReference>
<keyword evidence="2" id="KW-0378">Hydrolase</keyword>
<dbReference type="InterPro" id="IPR003495">
    <property type="entry name" value="CobW/HypB/UreG_nucleotide-bd"/>
</dbReference>
<reference evidence="8" key="1">
    <citation type="submission" date="2014-11" db="EMBL/GenBank/DDBJ databases">
        <authorList>
            <person name="Otto D Thomas"/>
            <person name="Naeem Raeece"/>
        </authorList>
    </citation>
    <scope>NUCLEOTIDE SEQUENCE</scope>
</reference>
<comment type="similarity">
    <text evidence="4">Belongs to the SIMIBI class G3E GTPase family. ZNG1 subfamily.</text>
</comment>
<feature type="region of interest" description="Disordered" evidence="6">
    <location>
        <begin position="130"/>
        <end position="151"/>
    </location>
</feature>
<dbReference type="AlphaFoldDB" id="A0A0G4FNL4"/>
<dbReference type="Pfam" id="PF02492">
    <property type="entry name" value="cobW"/>
    <property type="match status" value="2"/>
</dbReference>
<evidence type="ECO:0000256" key="1">
    <source>
        <dbReference type="ARBA" id="ARBA00022741"/>
    </source>
</evidence>
<comment type="catalytic activity">
    <reaction evidence="5">
        <text>GTP + H2O = GDP + phosphate + H(+)</text>
        <dbReference type="Rhea" id="RHEA:19669"/>
        <dbReference type="ChEBI" id="CHEBI:15377"/>
        <dbReference type="ChEBI" id="CHEBI:15378"/>
        <dbReference type="ChEBI" id="CHEBI:37565"/>
        <dbReference type="ChEBI" id="CHEBI:43474"/>
        <dbReference type="ChEBI" id="CHEBI:58189"/>
    </reaction>
    <physiologicalReaction direction="left-to-right" evidence="5">
        <dbReference type="Rhea" id="RHEA:19670"/>
    </physiologicalReaction>
</comment>
<organism evidence="8">
    <name type="scientific">Chromera velia CCMP2878</name>
    <dbReference type="NCBI Taxonomy" id="1169474"/>
    <lineage>
        <taxon>Eukaryota</taxon>
        <taxon>Sar</taxon>
        <taxon>Alveolata</taxon>
        <taxon>Colpodellida</taxon>
        <taxon>Chromeraceae</taxon>
        <taxon>Chromera</taxon>
    </lineage>
</organism>
<evidence type="ECO:0000256" key="5">
    <source>
        <dbReference type="ARBA" id="ARBA00049117"/>
    </source>
</evidence>
<gene>
    <name evidence="8" type="ORF">Cvel_17755</name>
</gene>
<dbReference type="SMART" id="SM00833">
    <property type="entry name" value="CobW_C"/>
    <property type="match status" value="1"/>
</dbReference>
<dbReference type="InterPro" id="IPR027417">
    <property type="entry name" value="P-loop_NTPase"/>
</dbReference>
<sequence>MTAQSSEVPQKLLPVTVLSGFLGAGKTTLLKQILRNAGDKKVAVIVNDMGEINLDASEIANSRLIQEEAKMVEMHNGCICCTLRGDLLKTVKALSEEKVFDFLVIESTGISEPLPVAQTFVMDVDELEADSQTVPEGQPQAADAEGGTAQAQVGPKELRSLSLFARLDTMVTVVDTLNVYDVLGSIETLAEKNSTSMLGNCGGLKGIEGGKGGGGESQGEGEEVDDRTIAQLMLDQLEFANVIILSKAHLVKSALIIREIRSLVQKLNPAAKVIVPSEPFFRDVSLDALLNTQLFDMEKAQMSAGWLRELQKTMVGGPGHTPETEEYGISSVVFRTKEKPFHPERLVRVLTGFGNYSTSVAAGNGRGGVRGKGPAMIQPGPPSGVFAGVVRAKGRMWVASANAFPVAFQVAGRHVNLIPEQRPYVAAIPRADWDEEDKKKHEYLASHDAWHPENGDRDTSLVFIGIGLDKARILTTLKVALLTDKEMSGGVSEWKEMKDVFFGGLYFDLESSAERWLQTTTEAILAKMKSEMQPGKEFDEEGMRRMIRDRLVSVHGNSNSAEGKEEGGEKGSGGAGLN</sequence>
<dbReference type="Gene3D" id="3.40.50.300">
    <property type="entry name" value="P-loop containing nucleotide triphosphate hydrolases"/>
    <property type="match status" value="1"/>
</dbReference>
<dbReference type="SUPFAM" id="SSF90002">
    <property type="entry name" value="Hypothetical protein YjiA, C-terminal domain"/>
    <property type="match status" value="1"/>
</dbReference>
<keyword evidence="1" id="KW-0547">Nucleotide-binding</keyword>
<keyword evidence="3" id="KW-0143">Chaperone</keyword>
<dbReference type="InterPro" id="IPR036627">
    <property type="entry name" value="CobW-likC_sf"/>
</dbReference>
<dbReference type="InterPro" id="IPR011629">
    <property type="entry name" value="CobW-like_C"/>
</dbReference>
<dbReference type="InterPro" id="IPR051927">
    <property type="entry name" value="Zn_Chap_cDPG_Synth"/>
</dbReference>
<name>A0A0G4FNL4_9ALVE</name>
<dbReference type="VEuPathDB" id="CryptoDB:Cvel_17755"/>
<feature type="domain" description="CobW C-terminal" evidence="7">
    <location>
        <begin position="329"/>
        <end position="481"/>
    </location>
</feature>
<evidence type="ECO:0000259" key="7">
    <source>
        <dbReference type="SMART" id="SM00833"/>
    </source>
</evidence>
<dbReference type="PANTHER" id="PTHR43603">
    <property type="entry name" value="COBW DOMAIN-CONTAINING PROTEIN DDB_G0274527"/>
    <property type="match status" value="1"/>
</dbReference>
<evidence type="ECO:0000256" key="3">
    <source>
        <dbReference type="ARBA" id="ARBA00023186"/>
    </source>
</evidence>
<dbReference type="EMBL" id="CDMZ01000480">
    <property type="protein sequence ID" value="CEM15216.1"/>
    <property type="molecule type" value="Genomic_DNA"/>
</dbReference>
<dbReference type="GO" id="GO:0016787">
    <property type="term" value="F:hydrolase activity"/>
    <property type="evidence" value="ECO:0007669"/>
    <property type="project" value="UniProtKB-KW"/>
</dbReference>
<evidence type="ECO:0000256" key="4">
    <source>
        <dbReference type="ARBA" id="ARBA00034320"/>
    </source>
</evidence>
<evidence type="ECO:0000256" key="2">
    <source>
        <dbReference type="ARBA" id="ARBA00022801"/>
    </source>
</evidence>